<feature type="non-terminal residue" evidence="1">
    <location>
        <position position="1"/>
    </location>
</feature>
<evidence type="ECO:0000313" key="1">
    <source>
        <dbReference type="EMBL" id="SUZ78263.1"/>
    </source>
</evidence>
<protein>
    <submittedName>
        <fullName evidence="1">Uncharacterized protein</fullName>
    </submittedName>
</protein>
<reference evidence="1" key="1">
    <citation type="submission" date="2018-05" db="EMBL/GenBank/DDBJ databases">
        <authorList>
            <person name="Lanie J.A."/>
            <person name="Ng W.-L."/>
            <person name="Kazmierczak K.M."/>
            <person name="Andrzejewski T.M."/>
            <person name="Davidsen T.M."/>
            <person name="Wayne K.J."/>
            <person name="Tettelin H."/>
            <person name="Glass J.I."/>
            <person name="Rusch D."/>
            <person name="Podicherti R."/>
            <person name="Tsui H.-C.T."/>
            <person name="Winkler M.E."/>
        </authorList>
    </citation>
    <scope>NUCLEOTIDE SEQUENCE</scope>
</reference>
<gene>
    <name evidence="1" type="ORF">METZ01_LOCUS31117</name>
</gene>
<sequence length="91" mass="9955">VTRLESFEPGIEVLGALNPGYDALNSVNFVTPFSTPNKVMPEGNKIWVLGDGVETRAAENLYHAALDSQLSQSLTFRTTIAEFRSHVVGDF</sequence>
<organism evidence="1">
    <name type="scientific">marine metagenome</name>
    <dbReference type="NCBI Taxonomy" id="408172"/>
    <lineage>
        <taxon>unclassified sequences</taxon>
        <taxon>metagenomes</taxon>
        <taxon>ecological metagenomes</taxon>
    </lineage>
</organism>
<name>A0A381QL01_9ZZZZ</name>
<accession>A0A381QL01</accession>
<dbReference type="EMBL" id="UINC01001347">
    <property type="protein sequence ID" value="SUZ78263.1"/>
    <property type="molecule type" value="Genomic_DNA"/>
</dbReference>
<proteinExistence type="predicted"/>
<dbReference type="AlphaFoldDB" id="A0A381QL01"/>